<feature type="transmembrane region" description="Helical" evidence="1">
    <location>
        <begin position="389"/>
        <end position="406"/>
    </location>
</feature>
<feature type="transmembrane region" description="Helical" evidence="1">
    <location>
        <begin position="412"/>
        <end position="430"/>
    </location>
</feature>
<name>A0A553H054_9PSED</name>
<keyword evidence="1" id="KW-1133">Transmembrane helix</keyword>
<dbReference type="InterPro" id="IPR010364">
    <property type="entry name" value="Uncharacterised_IM_CreD"/>
</dbReference>
<keyword evidence="1" id="KW-0472">Membrane</keyword>
<dbReference type="PANTHER" id="PTHR30092">
    <property type="entry name" value="INNER MEMBRANE PROTEIN CRED"/>
    <property type="match status" value="1"/>
</dbReference>
<keyword evidence="1" id="KW-0812">Transmembrane</keyword>
<feature type="transmembrane region" description="Helical" evidence="1">
    <location>
        <begin position="359"/>
        <end position="377"/>
    </location>
</feature>
<keyword evidence="3" id="KW-1185">Reference proteome</keyword>
<dbReference type="Pfam" id="PF06123">
    <property type="entry name" value="CreD"/>
    <property type="match status" value="1"/>
</dbReference>
<dbReference type="PANTHER" id="PTHR30092:SF0">
    <property type="entry name" value="INNER MEMBRANE PROTEIN CRED"/>
    <property type="match status" value="1"/>
</dbReference>
<evidence type="ECO:0000313" key="3">
    <source>
        <dbReference type="Proteomes" id="UP000315235"/>
    </source>
</evidence>
<dbReference type="NCBIfam" id="NF008712">
    <property type="entry name" value="PRK11715.1-1"/>
    <property type="match status" value="1"/>
</dbReference>
<dbReference type="EMBL" id="VJOY01000005">
    <property type="protein sequence ID" value="TRX75134.1"/>
    <property type="molecule type" value="Genomic_DNA"/>
</dbReference>
<sequence length="445" mass="48997">MIRTLGFKAGAIALLILLLMIPLTMIDGLVTERQRLRDGVLTDIARSSSYAQQLNGPLLVVPYRKRLTVWNTREDGSRYAQEQEVAGRLYLLPERFAVDGRLTTEARYRGIYQARLYHGVNRFSGQFAVPERFGLSEAEFPDYAFEAPFLALGVSDIRGIRNDLRLELDGQRIAFEPGSGEARLGSGVHAPLPALDGTPQDLAFAFDLDLQGSEQLSINPIGRDSRIMLASDWPHPSFFGEYLPSERESGDHGFSARWQTSFFATNQEEAVAACAQDASCQRFPTSTLGVAFIDPVDHYLKSERAIKYALLFILLTFAVFFLFEVIGRRSVHPVQYALAGLSLALFYLLLLSLSEHLGFGPAYGLSAGACVLLNGYYASHVLRGRTRGLGFGAALATLYGLLYGLLGAEDYALLLGSLLVFGLLAGTMALTRRVDWYGLNVRAAD</sequence>
<organism evidence="2 3">
    <name type="scientific">Pseudomonas mangiferae</name>
    <dbReference type="NCBI Taxonomy" id="2593654"/>
    <lineage>
        <taxon>Bacteria</taxon>
        <taxon>Pseudomonadati</taxon>
        <taxon>Pseudomonadota</taxon>
        <taxon>Gammaproteobacteria</taxon>
        <taxon>Pseudomonadales</taxon>
        <taxon>Pseudomonadaceae</taxon>
        <taxon>Pseudomonas</taxon>
    </lineage>
</organism>
<feature type="transmembrane region" description="Helical" evidence="1">
    <location>
        <begin position="334"/>
        <end position="353"/>
    </location>
</feature>
<evidence type="ECO:0000313" key="2">
    <source>
        <dbReference type="EMBL" id="TRX75134.1"/>
    </source>
</evidence>
<comment type="caution">
    <text evidence="2">The sequence shown here is derived from an EMBL/GenBank/DDBJ whole genome shotgun (WGS) entry which is preliminary data.</text>
</comment>
<dbReference type="Proteomes" id="UP000315235">
    <property type="component" value="Unassembled WGS sequence"/>
</dbReference>
<evidence type="ECO:0000256" key="1">
    <source>
        <dbReference type="SAM" id="Phobius"/>
    </source>
</evidence>
<dbReference type="RefSeq" id="WP_143487870.1">
    <property type="nucleotide sequence ID" value="NZ_VJOY01000005.1"/>
</dbReference>
<protein>
    <submittedName>
        <fullName evidence="2">Cell envelope integrity protein CreD</fullName>
    </submittedName>
</protein>
<gene>
    <name evidence="2" type="primary">creD</name>
    <name evidence="2" type="ORF">FM069_08515</name>
</gene>
<dbReference type="GO" id="GO:0005886">
    <property type="term" value="C:plasma membrane"/>
    <property type="evidence" value="ECO:0007669"/>
    <property type="project" value="TreeGrafter"/>
</dbReference>
<dbReference type="OrthoDB" id="9791851at2"/>
<accession>A0A553H054</accession>
<reference evidence="2 3" key="1">
    <citation type="submission" date="2019-07" db="EMBL/GenBank/DDBJ databases">
        <title>Pseudomonas mangiferae sp. nov., isolated from bark of mango tree in Thailand.</title>
        <authorList>
            <person name="Srisuk N."/>
            <person name="Anurat P."/>
        </authorList>
    </citation>
    <scope>NUCLEOTIDE SEQUENCE [LARGE SCALE GENOMIC DNA]</scope>
    <source>
        <strain evidence="2 3">DMKU_BBB3-04</strain>
    </source>
</reference>
<dbReference type="AlphaFoldDB" id="A0A553H054"/>
<dbReference type="PIRSF" id="PIRSF004548">
    <property type="entry name" value="CreD"/>
    <property type="match status" value="1"/>
</dbReference>
<proteinExistence type="predicted"/>
<feature type="transmembrane region" description="Helical" evidence="1">
    <location>
        <begin position="308"/>
        <end position="327"/>
    </location>
</feature>